<feature type="compositionally biased region" description="Polar residues" evidence="2">
    <location>
        <begin position="298"/>
        <end position="308"/>
    </location>
</feature>
<organism evidence="3 4">
    <name type="scientific">Leishmania tarentolae</name>
    <name type="common">Sauroleishmania tarentolae</name>
    <dbReference type="NCBI Taxonomy" id="5689"/>
    <lineage>
        <taxon>Eukaryota</taxon>
        <taxon>Discoba</taxon>
        <taxon>Euglenozoa</taxon>
        <taxon>Kinetoplastea</taxon>
        <taxon>Metakinetoplastina</taxon>
        <taxon>Trypanosomatida</taxon>
        <taxon>Trypanosomatidae</taxon>
        <taxon>Leishmaniinae</taxon>
        <taxon>Leishmania</taxon>
        <taxon>lizard Leishmania</taxon>
    </lineage>
</organism>
<dbReference type="EMBL" id="BLBS01000048">
    <property type="protein sequence ID" value="GET91466.1"/>
    <property type="molecule type" value="Genomic_DNA"/>
</dbReference>
<feature type="region of interest" description="Disordered" evidence="2">
    <location>
        <begin position="287"/>
        <end position="327"/>
    </location>
</feature>
<feature type="coiled-coil region" evidence="1">
    <location>
        <begin position="401"/>
        <end position="428"/>
    </location>
</feature>
<feature type="compositionally biased region" description="Basic and acidic residues" evidence="2">
    <location>
        <begin position="287"/>
        <end position="297"/>
    </location>
</feature>
<dbReference type="AlphaFoldDB" id="A0A640KP38"/>
<gene>
    <name evidence="3" type="ORF">LtaPh_3214100</name>
</gene>
<feature type="compositionally biased region" description="Acidic residues" evidence="2">
    <location>
        <begin position="115"/>
        <end position="129"/>
    </location>
</feature>
<proteinExistence type="predicted"/>
<dbReference type="VEuPathDB" id="TriTrypDB:LtaPh_3214100"/>
<dbReference type="OrthoDB" id="250375at2759"/>
<accession>A0A640KP38</accession>
<feature type="compositionally biased region" description="Low complexity" evidence="2">
    <location>
        <begin position="309"/>
        <end position="326"/>
    </location>
</feature>
<reference evidence="3" key="1">
    <citation type="submission" date="2019-11" db="EMBL/GenBank/DDBJ databases">
        <title>Leishmania tarentolae CDS.</title>
        <authorList>
            <person name="Goto Y."/>
            <person name="Yamagishi J."/>
        </authorList>
    </citation>
    <scope>NUCLEOTIDE SEQUENCE [LARGE SCALE GENOMIC DNA]</scope>
    <source>
        <strain evidence="3">Parrot Tar II</strain>
    </source>
</reference>
<feature type="compositionally biased region" description="Pro residues" evidence="2">
    <location>
        <begin position="137"/>
        <end position="146"/>
    </location>
</feature>
<keyword evidence="1" id="KW-0175">Coiled coil</keyword>
<name>A0A640KP38_LEITA</name>
<evidence type="ECO:0000256" key="1">
    <source>
        <dbReference type="SAM" id="Coils"/>
    </source>
</evidence>
<dbReference type="Proteomes" id="UP000419144">
    <property type="component" value="Unassembled WGS sequence"/>
</dbReference>
<evidence type="ECO:0000313" key="4">
    <source>
        <dbReference type="Proteomes" id="UP000419144"/>
    </source>
</evidence>
<feature type="region of interest" description="Disordered" evidence="2">
    <location>
        <begin position="115"/>
        <end position="254"/>
    </location>
</feature>
<feature type="compositionally biased region" description="Low complexity" evidence="2">
    <location>
        <begin position="209"/>
        <end position="218"/>
    </location>
</feature>
<protein>
    <submittedName>
        <fullName evidence="3">Uncharacterized protein</fullName>
    </submittedName>
</protein>
<sequence>MHRDGVEDGIYVNFFGFDGKAALLACDMYGILPENLLYLPKHVFLETGDESEQVLLVRYTMCERSRQGTFRTLLGAKSKLIREGKVEALWKERCLTLPGAAPCPRFTDKQLEEAAAELDTDSENDEERQVDERGMLKPPPPLPPAPLFATDQSEGDAPAEVAATEENESGTLVTEAPFDRAEDSEALPPPTLQSSSGVGGDTSDHSVTAAANDKAAAAVETKRVTQQPNDDWHKSGIASSRALTRAHKHSSQLPSIPQAYFPRLLETLNIEEKELAATQKELSRYSKRAVKEPRFRQSEQSGRPPTSGRSTSFPPLSRSSSRNSAPTDLLQAAELRVRRERAAANRVARLQVRLLNERYDQGCSIDEEMEGVATLGTLEHTLKYQKSIGVIPKFEDRMQTKVEREESRAALQQQLREAEWERAYAIEEKEQHAKEVVERERENTKGISAEVHRTRRLIAQWKQATAHRQKKAHLSNVLHRSAVRHAKADTYIETKRAATDMLRYCHDQQEVRRRQLRDTIRDMMISKKFSTDDVADDEDGAVA</sequence>
<keyword evidence="4" id="KW-1185">Reference proteome</keyword>
<evidence type="ECO:0000256" key="2">
    <source>
        <dbReference type="SAM" id="MobiDB-lite"/>
    </source>
</evidence>
<evidence type="ECO:0000313" key="3">
    <source>
        <dbReference type="EMBL" id="GET91466.1"/>
    </source>
</evidence>
<comment type="caution">
    <text evidence="3">The sequence shown here is derived from an EMBL/GenBank/DDBJ whole genome shotgun (WGS) entry which is preliminary data.</text>
</comment>